<keyword evidence="8" id="KW-0223">Dioxygenase</keyword>
<gene>
    <name evidence="8" type="ORF">DI556_04595</name>
</gene>
<dbReference type="PRINTS" id="PR00090">
    <property type="entry name" value="RNGDIOXGNASE"/>
</dbReference>
<comment type="cofactor">
    <cofactor evidence="1">
        <name>Fe cation</name>
        <dbReference type="ChEBI" id="CHEBI:24875"/>
    </cofactor>
</comment>
<name>A0A2W5NKR0_RHOSU</name>
<evidence type="ECO:0000256" key="3">
    <source>
        <dbReference type="ARBA" id="ARBA00022723"/>
    </source>
</evidence>
<evidence type="ECO:0000259" key="7">
    <source>
        <dbReference type="PROSITE" id="PS51296"/>
    </source>
</evidence>
<dbReference type="Gene3D" id="3.90.380.10">
    <property type="entry name" value="Naphthalene 1,2-dioxygenase Alpha Subunit, Chain A, domain 1"/>
    <property type="match status" value="1"/>
</dbReference>
<dbReference type="InterPro" id="IPR015879">
    <property type="entry name" value="Ring_hydroxy_dOase_asu_C_dom"/>
</dbReference>
<dbReference type="InterPro" id="IPR001663">
    <property type="entry name" value="Rng_hydr_dOase-A"/>
</dbReference>
<keyword evidence="3" id="KW-0479">Metal-binding</keyword>
<keyword evidence="2" id="KW-0001">2Fe-2S</keyword>
<keyword evidence="4" id="KW-0560">Oxidoreductase</keyword>
<dbReference type="GO" id="GO:0051537">
    <property type="term" value="F:2 iron, 2 sulfur cluster binding"/>
    <property type="evidence" value="ECO:0007669"/>
    <property type="project" value="UniProtKB-KW"/>
</dbReference>
<evidence type="ECO:0000313" key="8">
    <source>
        <dbReference type="EMBL" id="PZQ51445.1"/>
    </source>
</evidence>
<evidence type="ECO:0000256" key="1">
    <source>
        <dbReference type="ARBA" id="ARBA00001962"/>
    </source>
</evidence>
<evidence type="ECO:0000256" key="4">
    <source>
        <dbReference type="ARBA" id="ARBA00023002"/>
    </source>
</evidence>
<feature type="domain" description="Rieske" evidence="7">
    <location>
        <begin position="58"/>
        <end position="164"/>
    </location>
</feature>
<evidence type="ECO:0000256" key="6">
    <source>
        <dbReference type="ARBA" id="ARBA00023014"/>
    </source>
</evidence>
<accession>A0A2W5NKR0</accession>
<proteinExistence type="predicted"/>
<dbReference type="InterPro" id="IPR017941">
    <property type="entry name" value="Rieske_2Fe-2S"/>
</dbReference>
<protein>
    <submittedName>
        <fullName evidence="8">Aromatic ring-hydroxylating dioxygenase subunit alpha</fullName>
    </submittedName>
</protein>
<dbReference type="PANTHER" id="PTHR43756:SF5">
    <property type="entry name" value="CHOLINE MONOOXYGENASE, CHLOROPLASTIC"/>
    <property type="match status" value="1"/>
</dbReference>
<dbReference type="GO" id="GO:0005506">
    <property type="term" value="F:iron ion binding"/>
    <property type="evidence" value="ECO:0007669"/>
    <property type="project" value="InterPro"/>
</dbReference>
<comment type="caution">
    <text evidence="8">The sequence shown here is derived from an EMBL/GenBank/DDBJ whole genome shotgun (WGS) entry which is preliminary data.</text>
</comment>
<dbReference type="SUPFAM" id="SSF55961">
    <property type="entry name" value="Bet v1-like"/>
    <property type="match status" value="1"/>
</dbReference>
<dbReference type="Pfam" id="PF00355">
    <property type="entry name" value="Rieske"/>
    <property type="match status" value="1"/>
</dbReference>
<evidence type="ECO:0000256" key="2">
    <source>
        <dbReference type="ARBA" id="ARBA00022714"/>
    </source>
</evidence>
<evidence type="ECO:0000256" key="5">
    <source>
        <dbReference type="ARBA" id="ARBA00023004"/>
    </source>
</evidence>
<keyword evidence="6" id="KW-0411">Iron-sulfur</keyword>
<dbReference type="GO" id="GO:0051213">
    <property type="term" value="F:dioxygenase activity"/>
    <property type="evidence" value="ECO:0007669"/>
    <property type="project" value="UniProtKB-KW"/>
</dbReference>
<dbReference type="Pfam" id="PF00848">
    <property type="entry name" value="Ring_hydroxyl_A"/>
    <property type="match status" value="1"/>
</dbReference>
<sequence length="393" mass="44152">MEHARIEEIAEWPVERILSAVHGGRGQTLADSETLPPAAYTSQSFFELERERIFRPGWMVVGHVAQIPKVGDYFSVDLLGEPMVVVRGPDRIRVMSRVCLHRWAPVVSGSGNAKMFSCPFHRWGYDLTGQLKAAPYMDQAQGFDPKKCRLPEIRSEIVLGSIYVNLSGDAEPLGPRMDGLAKEFANIPTDDLIVGYTTEFPCPFNWKIAVETFMECYHHIGAHAKTLQPHHPGGESWGLVKEDPEQGWIGLRHPLRADLSTDHALAPGLPVFENWTEEQIRTGNLYHVFPNHLMGTSANSVRWTTILPKSANETWWVRHHLVHRDALENPEFADLMAKAKERGAVIAQEDVDVNTLQQIGAKSRLATPGRLSHLEMPVWQLADWVRDGIGETV</sequence>
<dbReference type="Gene3D" id="2.102.10.10">
    <property type="entry name" value="Rieske [2Fe-2S] iron-sulphur domain"/>
    <property type="match status" value="1"/>
</dbReference>
<evidence type="ECO:0000313" key="9">
    <source>
        <dbReference type="Proteomes" id="UP000249185"/>
    </source>
</evidence>
<dbReference type="AlphaFoldDB" id="A0A2W5NKR0"/>
<keyword evidence="5" id="KW-0408">Iron</keyword>
<dbReference type="CDD" id="cd03469">
    <property type="entry name" value="Rieske_RO_Alpha_N"/>
    <property type="match status" value="1"/>
</dbReference>
<dbReference type="EMBL" id="QFPW01000002">
    <property type="protein sequence ID" value="PZQ51445.1"/>
    <property type="molecule type" value="Genomic_DNA"/>
</dbReference>
<dbReference type="InterPro" id="IPR036922">
    <property type="entry name" value="Rieske_2Fe-2S_sf"/>
</dbReference>
<dbReference type="PANTHER" id="PTHR43756">
    <property type="entry name" value="CHOLINE MONOOXYGENASE, CHLOROPLASTIC"/>
    <property type="match status" value="1"/>
</dbReference>
<dbReference type="Proteomes" id="UP000249185">
    <property type="component" value="Unassembled WGS sequence"/>
</dbReference>
<dbReference type="SUPFAM" id="SSF50022">
    <property type="entry name" value="ISP domain"/>
    <property type="match status" value="1"/>
</dbReference>
<reference evidence="8 9" key="1">
    <citation type="submission" date="2017-08" db="EMBL/GenBank/DDBJ databases">
        <title>Infants hospitalized years apart are colonized by the same room-sourced microbial strains.</title>
        <authorList>
            <person name="Brooks B."/>
            <person name="Olm M.R."/>
            <person name="Firek B.A."/>
            <person name="Baker R."/>
            <person name="Thomas B.C."/>
            <person name="Morowitz M.J."/>
            <person name="Banfield J.F."/>
        </authorList>
    </citation>
    <scope>NUCLEOTIDE SEQUENCE [LARGE SCALE GENOMIC DNA]</scope>
    <source>
        <strain evidence="8">S2_005_002_R2_34</strain>
    </source>
</reference>
<dbReference type="PROSITE" id="PS51296">
    <property type="entry name" value="RIESKE"/>
    <property type="match status" value="1"/>
</dbReference>
<organism evidence="8 9">
    <name type="scientific">Rhodovulum sulfidophilum</name>
    <name type="common">Rhodobacter sulfidophilus</name>
    <dbReference type="NCBI Taxonomy" id="35806"/>
    <lineage>
        <taxon>Bacteria</taxon>
        <taxon>Pseudomonadati</taxon>
        <taxon>Pseudomonadota</taxon>
        <taxon>Alphaproteobacteria</taxon>
        <taxon>Rhodobacterales</taxon>
        <taxon>Paracoccaceae</taxon>
        <taxon>Rhodovulum</taxon>
    </lineage>
</organism>